<dbReference type="InterPro" id="IPR053135">
    <property type="entry name" value="AKR2_Oxidoreductase"/>
</dbReference>
<dbReference type="PANTHER" id="PTHR43312:SF2">
    <property type="entry name" value="OXIDOREDUCTASE"/>
    <property type="match status" value="1"/>
</dbReference>
<dbReference type="SUPFAM" id="SSF51430">
    <property type="entry name" value="NAD(P)-linked oxidoreductase"/>
    <property type="match status" value="1"/>
</dbReference>
<dbReference type="PANTHER" id="PTHR43312">
    <property type="entry name" value="D-THREO-ALDOSE 1-DEHYDROGENASE"/>
    <property type="match status" value="1"/>
</dbReference>
<dbReference type="AlphaFoldDB" id="A0A382NEV1"/>
<dbReference type="InterPro" id="IPR017896">
    <property type="entry name" value="4Fe4S_Fe-S-bd"/>
</dbReference>
<accession>A0A382NEV1</accession>
<gene>
    <name evidence="2" type="ORF">METZ01_LOCUS312074</name>
</gene>
<proteinExistence type="predicted"/>
<evidence type="ECO:0000313" key="2">
    <source>
        <dbReference type="EMBL" id="SVC59220.1"/>
    </source>
</evidence>
<dbReference type="EMBL" id="UINC01099729">
    <property type="protein sequence ID" value="SVC59220.1"/>
    <property type="molecule type" value="Genomic_DNA"/>
</dbReference>
<dbReference type="Gene3D" id="3.20.20.100">
    <property type="entry name" value="NADP-dependent oxidoreductase domain"/>
    <property type="match status" value="1"/>
</dbReference>
<evidence type="ECO:0000259" key="1">
    <source>
        <dbReference type="Pfam" id="PF13187"/>
    </source>
</evidence>
<reference evidence="2" key="1">
    <citation type="submission" date="2018-05" db="EMBL/GenBank/DDBJ databases">
        <authorList>
            <person name="Lanie J.A."/>
            <person name="Ng W.-L."/>
            <person name="Kazmierczak K.M."/>
            <person name="Andrzejewski T.M."/>
            <person name="Davidsen T.M."/>
            <person name="Wayne K.J."/>
            <person name="Tettelin H."/>
            <person name="Glass J.I."/>
            <person name="Rusch D."/>
            <person name="Podicherti R."/>
            <person name="Tsui H.-C.T."/>
            <person name="Winkler M.E."/>
        </authorList>
    </citation>
    <scope>NUCLEOTIDE SEQUENCE</scope>
</reference>
<dbReference type="InterPro" id="IPR036812">
    <property type="entry name" value="NAD(P)_OxRdtase_dom_sf"/>
</dbReference>
<sequence length="284" mass="32837">WHGINNKELLKIAVEKNGPVETLHRLKEEGLIRHIGFSTHGPLDTILEAMRTDLFNFVNLHFYYFFQRNLPAIQLAEKMDIGVFIISPNEKGGMLFKPSKKVKNLCKPVTPIVFNGRFCLSYPQITTLSMGIHEPKHFSQNLAILNRGNCSSDEFFKIKTRMDAPLAKISGFCTLCDKCLPCPENINIPEILRFRNLVEGYQMKEYGRFRYNMLEGQGHWFPGTFAFNCTECGDCLPRCPENLNIPLLVMETHKKLFIKHKYLMSKLISFVRSLLKKFKKQKIS</sequence>
<organism evidence="2">
    <name type="scientific">marine metagenome</name>
    <dbReference type="NCBI Taxonomy" id="408172"/>
    <lineage>
        <taxon>unclassified sequences</taxon>
        <taxon>metagenomes</taxon>
        <taxon>ecological metagenomes</taxon>
    </lineage>
</organism>
<dbReference type="Pfam" id="PF13187">
    <property type="entry name" value="Fer4_9"/>
    <property type="match status" value="1"/>
</dbReference>
<feature type="domain" description="4Fe-4S ferredoxin-type" evidence="1">
    <location>
        <begin position="173"/>
        <end position="242"/>
    </location>
</feature>
<dbReference type="PROSITE" id="PS00198">
    <property type="entry name" value="4FE4S_FER_1"/>
    <property type="match status" value="1"/>
</dbReference>
<dbReference type="InterPro" id="IPR017900">
    <property type="entry name" value="4Fe4S_Fe_S_CS"/>
</dbReference>
<feature type="non-terminal residue" evidence="2">
    <location>
        <position position="1"/>
    </location>
</feature>
<protein>
    <recommendedName>
        <fullName evidence="1">4Fe-4S ferredoxin-type domain-containing protein</fullName>
    </recommendedName>
</protein>
<name>A0A382NEV1_9ZZZZ</name>
<dbReference type="SUPFAM" id="SSF46548">
    <property type="entry name" value="alpha-helical ferredoxin"/>
    <property type="match status" value="1"/>
</dbReference>